<gene>
    <name evidence="2" type="ORF">AJ78_04061</name>
</gene>
<evidence type="ECO:0000313" key="3">
    <source>
        <dbReference type="Proteomes" id="UP000182235"/>
    </source>
</evidence>
<sequence length="78" mass="8629">MATKDGKKPQTEKNHAEEYPDGEEPKIETADFAIRANSKDMKILTSTADTAKKRRDENMKNKANDALMDAIDRAFGGG</sequence>
<keyword evidence="3" id="KW-1185">Reference proteome</keyword>
<dbReference type="EMBL" id="LGRN01000142">
    <property type="protein sequence ID" value="OJD15685.1"/>
    <property type="molecule type" value="Genomic_DNA"/>
</dbReference>
<protein>
    <submittedName>
        <fullName evidence="2">Uncharacterized protein</fullName>
    </submittedName>
</protein>
<evidence type="ECO:0000313" key="2">
    <source>
        <dbReference type="EMBL" id="OJD15685.1"/>
    </source>
</evidence>
<comment type="caution">
    <text evidence="2">The sequence shown here is derived from an EMBL/GenBank/DDBJ whole genome shotgun (WGS) entry which is preliminary data.</text>
</comment>
<feature type="region of interest" description="Disordered" evidence="1">
    <location>
        <begin position="1"/>
        <end position="28"/>
    </location>
</feature>
<reference evidence="2 3" key="1">
    <citation type="submission" date="2015-07" db="EMBL/GenBank/DDBJ databases">
        <title>Emmonsia species relationships and genome sequence.</title>
        <authorList>
            <consortium name="The Broad Institute Genomics Platform"/>
            <person name="Cuomo C.A."/>
            <person name="Munoz J.F."/>
            <person name="Imamovic A."/>
            <person name="Priest M.E."/>
            <person name="Young S."/>
            <person name="Clay O.K."/>
            <person name="McEwen J.G."/>
        </authorList>
    </citation>
    <scope>NUCLEOTIDE SEQUENCE [LARGE SCALE GENOMIC DNA]</scope>
    <source>
        <strain evidence="2 3">UAMH 9510</strain>
    </source>
</reference>
<dbReference type="Proteomes" id="UP000182235">
    <property type="component" value="Unassembled WGS sequence"/>
</dbReference>
<accession>A0A1J9QKG6</accession>
<dbReference type="AlphaFoldDB" id="A0A1J9QKG6"/>
<evidence type="ECO:0000256" key="1">
    <source>
        <dbReference type="SAM" id="MobiDB-lite"/>
    </source>
</evidence>
<name>A0A1J9QKG6_9EURO</name>
<dbReference type="VEuPathDB" id="FungiDB:AJ78_04061"/>
<organism evidence="2 3">
    <name type="scientific">Emergomyces pasteurianus Ep9510</name>
    <dbReference type="NCBI Taxonomy" id="1447872"/>
    <lineage>
        <taxon>Eukaryota</taxon>
        <taxon>Fungi</taxon>
        <taxon>Dikarya</taxon>
        <taxon>Ascomycota</taxon>
        <taxon>Pezizomycotina</taxon>
        <taxon>Eurotiomycetes</taxon>
        <taxon>Eurotiomycetidae</taxon>
        <taxon>Onygenales</taxon>
        <taxon>Ajellomycetaceae</taxon>
        <taxon>Emergomyces</taxon>
    </lineage>
</organism>
<proteinExistence type="predicted"/>